<sequence length="389" mass="43133">MDSKGYYAALGLSAGASENDIKKAYSRKILKYHPDQGSETKKVRAMPDGPEKEKRVKEIEEKIRKLNEAKNVLCDAEKKKLYDQGIDDNTQGFNMDMEGFDIFDFMGGGRRRERAQKKVADTEFNVKFTLKDSFLGRQKTFNVKRDVICKGCSGLGGKDSAICSKCNGKGEYQVKRQMGFMFSIDSEKCDSCNGQGTIVKGPPCSTCKGQRYLKQTESVSVEFKRGFKNGETIQIKGKGDEYVGAIPGDLVLTAQIEPDPVFRRIDNHLIVKADVDLNVALLGGNLSLRNIDGTILNITVSKMSDLREGVFIVHNMGFPGGNLYIEPNFIVNSATITKLRQNYIPFKPHSNGQPVTATLSKLPKEQQKSREGASAFKDTIFSSFFGGFS</sequence>
<dbReference type="InterPro" id="IPR044713">
    <property type="entry name" value="DNJA1/2-like"/>
</dbReference>
<dbReference type="AlphaFoldDB" id="A0A0R0LWM9"/>
<evidence type="ECO:0000256" key="3">
    <source>
        <dbReference type="ARBA" id="ARBA00022771"/>
    </source>
</evidence>
<reference evidence="9 10" key="1">
    <citation type="submission" date="2015-07" db="EMBL/GenBank/DDBJ databases">
        <title>The genome of Pseudoloma neurophilia, a relevant intracellular parasite of the zebrafish.</title>
        <authorList>
            <person name="Ndikumana S."/>
            <person name="Pelin A."/>
            <person name="Sanders J."/>
            <person name="Corradi N."/>
        </authorList>
    </citation>
    <scope>NUCLEOTIDE SEQUENCE [LARGE SCALE GENOMIC DNA]</scope>
    <source>
        <strain evidence="9 10">MK1</strain>
    </source>
</reference>
<dbReference type="FunFam" id="2.10.230.10:FF:000001">
    <property type="entry name" value="DnaJ subfamily A member 2"/>
    <property type="match status" value="1"/>
</dbReference>
<evidence type="ECO:0000259" key="7">
    <source>
        <dbReference type="PROSITE" id="PS50076"/>
    </source>
</evidence>
<dbReference type="CDD" id="cd06257">
    <property type="entry name" value="DnaJ"/>
    <property type="match status" value="1"/>
</dbReference>
<dbReference type="Gene3D" id="2.10.230.10">
    <property type="entry name" value="Heat shock protein DnaJ, cysteine-rich domain"/>
    <property type="match status" value="1"/>
</dbReference>
<keyword evidence="1 5" id="KW-0479">Metal-binding</keyword>
<accession>A0A0R0LWM9</accession>
<comment type="caution">
    <text evidence="9">The sequence shown here is derived from an EMBL/GenBank/DDBJ whole genome shotgun (WGS) entry which is preliminary data.</text>
</comment>
<dbReference type="VEuPathDB" id="MicrosporidiaDB:M153_7000003463"/>
<dbReference type="SMART" id="SM00271">
    <property type="entry name" value="DnaJ"/>
    <property type="match status" value="1"/>
</dbReference>
<name>A0A0R0LWM9_9MICR</name>
<evidence type="ECO:0000313" key="9">
    <source>
        <dbReference type="EMBL" id="KRH93642.1"/>
    </source>
</evidence>
<evidence type="ECO:0000313" key="10">
    <source>
        <dbReference type="Proteomes" id="UP000051530"/>
    </source>
</evidence>
<evidence type="ECO:0000256" key="2">
    <source>
        <dbReference type="ARBA" id="ARBA00022737"/>
    </source>
</evidence>
<feature type="domain" description="CR-type" evidence="8">
    <location>
        <begin position="136"/>
        <end position="216"/>
    </location>
</feature>
<protein>
    <submittedName>
        <fullName evidence="9">Molecular chaperone (DnaJ superfamily)</fullName>
    </submittedName>
</protein>
<keyword evidence="2" id="KW-0677">Repeat</keyword>
<dbReference type="InterPro" id="IPR002939">
    <property type="entry name" value="DnaJ_C"/>
</dbReference>
<dbReference type="GO" id="GO:0008270">
    <property type="term" value="F:zinc ion binding"/>
    <property type="evidence" value="ECO:0007669"/>
    <property type="project" value="UniProtKB-KW"/>
</dbReference>
<evidence type="ECO:0000256" key="4">
    <source>
        <dbReference type="ARBA" id="ARBA00022833"/>
    </source>
</evidence>
<gene>
    <name evidence="9" type="ORF">M153_7000003463</name>
</gene>
<dbReference type="SUPFAM" id="SSF46565">
    <property type="entry name" value="Chaperone J-domain"/>
    <property type="match status" value="1"/>
</dbReference>
<dbReference type="Gene3D" id="2.60.260.20">
    <property type="entry name" value="Urease metallochaperone UreE, N-terminal domain"/>
    <property type="match status" value="2"/>
</dbReference>
<keyword evidence="4 5" id="KW-0862">Zinc</keyword>
<dbReference type="Pfam" id="PF01556">
    <property type="entry name" value="DnaJ_C"/>
    <property type="match status" value="1"/>
</dbReference>
<dbReference type="Pfam" id="PF00684">
    <property type="entry name" value="DnaJ_CXXCXGXG"/>
    <property type="match status" value="1"/>
</dbReference>
<evidence type="ECO:0000256" key="6">
    <source>
        <dbReference type="SAM" id="Coils"/>
    </source>
</evidence>
<evidence type="ECO:0000256" key="5">
    <source>
        <dbReference type="PROSITE-ProRule" id="PRU00546"/>
    </source>
</evidence>
<dbReference type="PROSITE" id="PS51188">
    <property type="entry name" value="ZF_CR"/>
    <property type="match status" value="1"/>
</dbReference>
<dbReference type="InterPro" id="IPR036869">
    <property type="entry name" value="J_dom_sf"/>
</dbReference>
<evidence type="ECO:0000259" key="8">
    <source>
        <dbReference type="PROSITE" id="PS51188"/>
    </source>
</evidence>
<dbReference type="CDD" id="cd10719">
    <property type="entry name" value="DnaJ_zf"/>
    <property type="match status" value="1"/>
</dbReference>
<proteinExistence type="predicted"/>
<dbReference type="OrthoDB" id="550424at2759"/>
<dbReference type="InterPro" id="IPR001623">
    <property type="entry name" value="DnaJ_domain"/>
</dbReference>
<organism evidence="9 10">
    <name type="scientific">Pseudoloma neurophilia</name>
    <dbReference type="NCBI Taxonomy" id="146866"/>
    <lineage>
        <taxon>Eukaryota</taxon>
        <taxon>Fungi</taxon>
        <taxon>Fungi incertae sedis</taxon>
        <taxon>Microsporidia</taxon>
        <taxon>Pseudoloma</taxon>
    </lineage>
</organism>
<feature type="coiled-coil region" evidence="6">
    <location>
        <begin position="49"/>
        <end position="76"/>
    </location>
</feature>
<keyword evidence="3 5" id="KW-0863">Zinc-finger</keyword>
<feature type="zinc finger region" description="CR-type" evidence="5">
    <location>
        <begin position="136"/>
        <end position="216"/>
    </location>
</feature>
<dbReference type="InterPro" id="IPR001305">
    <property type="entry name" value="HSP_DnaJ_Cys-rich_dom"/>
</dbReference>
<dbReference type="EMBL" id="LGUB01000266">
    <property type="protein sequence ID" value="KRH93642.1"/>
    <property type="molecule type" value="Genomic_DNA"/>
</dbReference>
<dbReference type="InterPro" id="IPR008971">
    <property type="entry name" value="HSP40/DnaJ_pept-bd"/>
</dbReference>
<dbReference type="PANTHER" id="PTHR43888">
    <property type="entry name" value="DNAJ-LIKE-2, ISOFORM A-RELATED"/>
    <property type="match status" value="1"/>
</dbReference>
<dbReference type="Pfam" id="PF00226">
    <property type="entry name" value="DnaJ"/>
    <property type="match status" value="1"/>
</dbReference>
<dbReference type="GO" id="GO:0051082">
    <property type="term" value="F:unfolded protein binding"/>
    <property type="evidence" value="ECO:0007669"/>
    <property type="project" value="InterPro"/>
</dbReference>
<dbReference type="GO" id="GO:0030544">
    <property type="term" value="F:Hsp70 protein binding"/>
    <property type="evidence" value="ECO:0007669"/>
    <property type="project" value="InterPro"/>
</dbReference>
<dbReference type="GO" id="GO:0006457">
    <property type="term" value="P:protein folding"/>
    <property type="evidence" value="ECO:0007669"/>
    <property type="project" value="InterPro"/>
</dbReference>
<dbReference type="Gene3D" id="1.10.287.110">
    <property type="entry name" value="DnaJ domain"/>
    <property type="match status" value="1"/>
</dbReference>
<dbReference type="InterPro" id="IPR036410">
    <property type="entry name" value="HSP_DnaJ_Cys-rich_dom_sf"/>
</dbReference>
<keyword evidence="10" id="KW-1185">Reference proteome</keyword>
<dbReference type="SUPFAM" id="SSF57938">
    <property type="entry name" value="DnaJ/Hsp40 cysteine-rich domain"/>
    <property type="match status" value="1"/>
</dbReference>
<dbReference type="SUPFAM" id="SSF49493">
    <property type="entry name" value="HSP40/DnaJ peptide-binding domain"/>
    <property type="match status" value="1"/>
</dbReference>
<feature type="domain" description="J" evidence="7">
    <location>
        <begin position="5"/>
        <end position="86"/>
    </location>
</feature>
<keyword evidence="6" id="KW-0175">Coiled coil</keyword>
<dbReference type="PRINTS" id="PR00625">
    <property type="entry name" value="JDOMAIN"/>
</dbReference>
<dbReference type="Proteomes" id="UP000051530">
    <property type="component" value="Unassembled WGS sequence"/>
</dbReference>
<evidence type="ECO:0000256" key="1">
    <source>
        <dbReference type="ARBA" id="ARBA00022723"/>
    </source>
</evidence>
<dbReference type="PROSITE" id="PS50076">
    <property type="entry name" value="DNAJ_2"/>
    <property type="match status" value="1"/>
</dbReference>